<evidence type="ECO:0000256" key="1">
    <source>
        <dbReference type="SAM" id="SignalP"/>
    </source>
</evidence>
<dbReference type="STRING" id="1316194.A0A1Q5UHQ0"/>
<evidence type="ECO:0008006" key="4">
    <source>
        <dbReference type="Google" id="ProtNLM"/>
    </source>
</evidence>
<feature type="chain" id="PRO_5012502355" description="Integrase catalytic domain-containing protein" evidence="1">
    <location>
        <begin position="21"/>
        <end position="120"/>
    </location>
</feature>
<gene>
    <name evidence="2" type="ORF">PENSUB_2469</name>
</gene>
<accession>A0A1Q5UHQ0</accession>
<dbReference type="AlphaFoldDB" id="A0A1Q5UHQ0"/>
<organism evidence="2 3">
    <name type="scientific">Penicillium subrubescens</name>
    <dbReference type="NCBI Taxonomy" id="1316194"/>
    <lineage>
        <taxon>Eukaryota</taxon>
        <taxon>Fungi</taxon>
        <taxon>Dikarya</taxon>
        <taxon>Ascomycota</taxon>
        <taxon>Pezizomycotina</taxon>
        <taxon>Eurotiomycetes</taxon>
        <taxon>Eurotiomycetidae</taxon>
        <taxon>Eurotiales</taxon>
        <taxon>Aspergillaceae</taxon>
        <taxon>Penicillium</taxon>
    </lineage>
</organism>
<dbReference type="InterPro" id="IPR012337">
    <property type="entry name" value="RNaseH-like_sf"/>
</dbReference>
<reference evidence="2 3" key="1">
    <citation type="submission" date="2016-10" db="EMBL/GenBank/DDBJ databases">
        <title>Genome sequence of the ascomycete fungus Penicillium subrubescens.</title>
        <authorList>
            <person name="De Vries R.P."/>
            <person name="Peng M."/>
            <person name="Dilokpimol A."/>
            <person name="Hilden K."/>
            <person name="Makela M.R."/>
            <person name="Grigoriev I."/>
            <person name="Riley R."/>
            <person name="Granchi Z."/>
        </authorList>
    </citation>
    <scope>NUCLEOTIDE SEQUENCE [LARGE SCALE GENOMIC DNA]</scope>
    <source>
        <strain evidence="2 3">CBS 132785</strain>
    </source>
</reference>
<feature type="signal peptide" evidence="1">
    <location>
        <begin position="1"/>
        <end position="20"/>
    </location>
</feature>
<comment type="caution">
    <text evidence="2">The sequence shown here is derived from an EMBL/GenBank/DDBJ whole genome shotgun (WGS) entry which is preliminary data.</text>
</comment>
<protein>
    <recommendedName>
        <fullName evidence="4">Integrase catalytic domain-containing protein</fullName>
    </recommendedName>
</protein>
<sequence>MGFWMGLFTALRTKLLYTAAYHPSTNGQSERSNSTAEIWLRRWQSLHQNVDCDEGLAPMQALLNASENASTDATPHQLMFGVRQAFVGFLQASRQDADECAKCAAMVVKKQYDGKTTAEN</sequence>
<dbReference type="Proteomes" id="UP000186955">
    <property type="component" value="Unassembled WGS sequence"/>
</dbReference>
<name>A0A1Q5UHQ0_9EURO</name>
<dbReference type="InterPro" id="IPR036397">
    <property type="entry name" value="RNaseH_sf"/>
</dbReference>
<keyword evidence="3" id="KW-1185">Reference proteome</keyword>
<dbReference type="Gene3D" id="3.30.420.10">
    <property type="entry name" value="Ribonuclease H-like superfamily/Ribonuclease H"/>
    <property type="match status" value="1"/>
</dbReference>
<dbReference type="SUPFAM" id="SSF53098">
    <property type="entry name" value="Ribonuclease H-like"/>
    <property type="match status" value="1"/>
</dbReference>
<proteinExistence type="predicted"/>
<evidence type="ECO:0000313" key="3">
    <source>
        <dbReference type="Proteomes" id="UP000186955"/>
    </source>
</evidence>
<dbReference type="GO" id="GO:0003676">
    <property type="term" value="F:nucleic acid binding"/>
    <property type="evidence" value="ECO:0007669"/>
    <property type="project" value="InterPro"/>
</dbReference>
<dbReference type="EMBL" id="MNBE01000253">
    <property type="protein sequence ID" value="OKP12006.1"/>
    <property type="molecule type" value="Genomic_DNA"/>
</dbReference>
<keyword evidence="1" id="KW-0732">Signal</keyword>
<evidence type="ECO:0000313" key="2">
    <source>
        <dbReference type="EMBL" id="OKP12006.1"/>
    </source>
</evidence>